<accession>A0ABV0CU04</accession>
<dbReference type="GO" id="GO:0016787">
    <property type="term" value="F:hydrolase activity"/>
    <property type="evidence" value="ECO:0007669"/>
    <property type="project" value="UniProtKB-KW"/>
</dbReference>
<dbReference type="Pfam" id="PF00144">
    <property type="entry name" value="Beta-lactamase"/>
    <property type="match status" value="1"/>
</dbReference>
<dbReference type="Gene3D" id="3.40.710.10">
    <property type="entry name" value="DD-peptidase/beta-lactamase superfamily"/>
    <property type="match status" value="1"/>
</dbReference>
<dbReference type="InterPro" id="IPR050491">
    <property type="entry name" value="AmpC-like"/>
</dbReference>
<dbReference type="RefSeq" id="WP_346783593.1">
    <property type="nucleotide sequence ID" value="NZ_JBDLBR010000001.1"/>
</dbReference>
<evidence type="ECO:0000313" key="4">
    <source>
        <dbReference type="Proteomes" id="UP001484535"/>
    </source>
</evidence>
<proteinExistence type="predicted"/>
<evidence type="ECO:0000259" key="2">
    <source>
        <dbReference type="Pfam" id="PF00144"/>
    </source>
</evidence>
<evidence type="ECO:0000313" key="3">
    <source>
        <dbReference type="EMBL" id="MEN7536141.1"/>
    </source>
</evidence>
<feature type="domain" description="Beta-lactamase-related" evidence="2">
    <location>
        <begin position="136"/>
        <end position="413"/>
    </location>
</feature>
<dbReference type="InterPro" id="IPR001466">
    <property type="entry name" value="Beta-lactam-related"/>
</dbReference>
<dbReference type="InterPro" id="IPR012338">
    <property type="entry name" value="Beta-lactam/transpept-like"/>
</dbReference>
<protein>
    <submittedName>
        <fullName evidence="3">Serine hydrolase domain-containing protein</fullName>
        <ecNumber evidence="3">3.1.1.103</ecNumber>
    </submittedName>
</protein>
<name>A0ABV0CU04_9SPHN</name>
<feature type="chain" id="PRO_5046238565" evidence="1">
    <location>
        <begin position="21"/>
        <end position="453"/>
    </location>
</feature>
<keyword evidence="3" id="KW-0378">Hydrolase</keyword>
<feature type="signal peptide" evidence="1">
    <location>
        <begin position="1"/>
        <end position="20"/>
    </location>
</feature>
<organism evidence="3 4">
    <name type="scientific">Aurantiacibacter flavus</name>
    <dbReference type="NCBI Taxonomy" id="3145232"/>
    <lineage>
        <taxon>Bacteria</taxon>
        <taxon>Pseudomonadati</taxon>
        <taxon>Pseudomonadota</taxon>
        <taxon>Alphaproteobacteria</taxon>
        <taxon>Sphingomonadales</taxon>
        <taxon>Erythrobacteraceae</taxon>
        <taxon>Aurantiacibacter</taxon>
    </lineage>
</organism>
<dbReference type="PANTHER" id="PTHR46825">
    <property type="entry name" value="D-ALANYL-D-ALANINE-CARBOXYPEPTIDASE/ENDOPEPTIDASE AMPH"/>
    <property type="match status" value="1"/>
</dbReference>
<dbReference type="EMBL" id="JBDLBR010000001">
    <property type="protein sequence ID" value="MEN7536141.1"/>
    <property type="molecule type" value="Genomic_DNA"/>
</dbReference>
<keyword evidence="1" id="KW-0732">Signal</keyword>
<sequence length="453" mass="48922">MVRKCLIGLAFALASSSLMAQDDQDAEALFAQWLPVFNSGDETIRSFYESRIGNPNPAYELDLARSTCGLDPVRVLSSTAGEYVVLAVERCFPALVRVTVRTIDGEKGRRVIVPLHPYNLSPAGAANYTFAAAAREAEANTFAGIVMIVPGEGELRVQAYGYADLAGTRPVTLDTPFLLASAGKMFTAVAVLQLVEQGKIDLNAPLGRYLPDYPNAQTREEVTIRYLLTHRDGTGDMGILRREHGENRARVRSLADIVALNAERDPAFEPGTQTAYGSYGMLLLGLVVEAVSGEDYYAYIQRHVFDPAGMAQAGFPLLSEMGDVAVGLTTFYGQESELVPNLDVLPWRGTPGGGGVASASDMVAFFAALKDGTLLSPAMLAQAVTPSEAFGWGLGFSVSPGQSWGHGGNSYGMDVAIYQYLPNDTLFVCLATRDHACNRIIFNWYLRQFGLDE</sequence>
<keyword evidence="4" id="KW-1185">Reference proteome</keyword>
<dbReference type="Proteomes" id="UP001484535">
    <property type="component" value="Unassembled WGS sequence"/>
</dbReference>
<comment type="caution">
    <text evidence="3">The sequence shown here is derived from an EMBL/GenBank/DDBJ whole genome shotgun (WGS) entry which is preliminary data.</text>
</comment>
<dbReference type="EC" id="3.1.1.103" evidence="3"/>
<dbReference type="SUPFAM" id="SSF56601">
    <property type="entry name" value="beta-lactamase/transpeptidase-like"/>
    <property type="match status" value="1"/>
</dbReference>
<dbReference type="PANTHER" id="PTHR46825:SF9">
    <property type="entry name" value="BETA-LACTAMASE-RELATED DOMAIN-CONTAINING PROTEIN"/>
    <property type="match status" value="1"/>
</dbReference>
<reference evidence="3 4" key="1">
    <citation type="submission" date="2024-05" db="EMBL/GenBank/DDBJ databases">
        <authorList>
            <person name="Park S."/>
        </authorList>
    </citation>
    <scope>NUCLEOTIDE SEQUENCE [LARGE SCALE GENOMIC DNA]</scope>
    <source>
        <strain evidence="3 4">DGU5</strain>
    </source>
</reference>
<gene>
    <name evidence="3" type="ORF">ABDJ38_03010</name>
</gene>
<evidence type="ECO:0000256" key="1">
    <source>
        <dbReference type="SAM" id="SignalP"/>
    </source>
</evidence>